<organism evidence="1 2">
    <name type="scientific">Microcaecilia unicolor</name>
    <dbReference type="NCBI Taxonomy" id="1415580"/>
    <lineage>
        <taxon>Eukaryota</taxon>
        <taxon>Metazoa</taxon>
        <taxon>Chordata</taxon>
        <taxon>Craniata</taxon>
        <taxon>Vertebrata</taxon>
        <taxon>Euteleostomi</taxon>
        <taxon>Amphibia</taxon>
        <taxon>Gymnophiona</taxon>
        <taxon>Siphonopidae</taxon>
        <taxon>Microcaecilia</taxon>
    </lineage>
</organism>
<accession>A0A6P7Z5U1</accession>
<dbReference type="Proteomes" id="UP000515156">
    <property type="component" value="Chromosome 9"/>
</dbReference>
<keyword evidence="1" id="KW-1185">Reference proteome</keyword>
<proteinExistence type="predicted"/>
<evidence type="ECO:0000313" key="1">
    <source>
        <dbReference type="Proteomes" id="UP000515156"/>
    </source>
</evidence>
<name>A0A6P7Z5U1_9AMPH</name>
<protein>
    <submittedName>
        <fullName evidence="2">Methyltransferase-like protein 25</fullName>
    </submittedName>
</protein>
<dbReference type="GeneID" id="115477842"/>
<dbReference type="AlphaFoldDB" id="A0A6P7Z5U1"/>
<evidence type="ECO:0000313" key="2">
    <source>
        <dbReference type="RefSeq" id="XP_030070805.1"/>
    </source>
</evidence>
<reference evidence="2" key="1">
    <citation type="submission" date="2025-08" db="UniProtKB">
        <authorList>
            <consortium name="RefSeq"/>
        </authorList>
    </citation>
    <scope>IDENTIFICATION</scope>
</reference>
<dbReference type="InParanoid" id="A0A6P7Z5U1"/>
<dbReference type="KEGG" id="muo:115477842"/>
<sequence>MAAGERSPLFSLPTVVVDRRELVPRLRALCRFLARALRLSRAHTVDFYARDVWQQLVGAAVSPDSVLLTALKPRGSRQTRPWDFLRLFLPARAVFCFQNEIKTSRF</sequence>
<dbReference type="RefSeq" id="XP_030070805.1">
    <property type="nucleotide sequence ID" value="XM_030214945.1"/>
</dbReference>
<gene>
    <name evidence="2" type="primary">LOC115477842</name>
</gene>